<organism evidence="2 3">
    <name type="scientific">Thiothrix eikelboomii</name>
    <dbReference type="NCBI Taxonomy" id="92487"/>
    <lineage>
        <taxon>Bacteria</taxon>
        <taxon>Pseudomonadati</taxon>
        <taxon>Pseudomonadota</taxon>
        <taxon>Gammaproteobacteria</taxon>
        <taxon>Thiotrichales</taxon>
        <taxon>Thiotrichaceae</taxon>
        <taxon>Thiothrix</taxon>
    </lineage>
</organism>
<keyword evidence="1" id="KW-1133">Transmembrane helix</keyword>
<evidence type="ECO:0000256" key="1">
    <source>
        <dbReference type="SAM" id="Phobius"/>
    </source>
</evidence>
<dbReference type="Pfam" id="PF10112">
    <property type="entry name" value="Halogen_Hydrol"/>
    <property type="match status" value="1"/>
</dbReference>
<sequence>MPHPVSKAQRYAPAAAATASEAAHQVRTSLRGLLLYFLPFPLLIGAIAALVAGNVASTLVLGGSFAAYMLAATIARRGFKLEAEYQRRKIARAPKTPFKTVAALFTAVTTGVLAWLGADYGVLASIMMAAATFLGFALSYGLDPRRDKAGGISLGVTVDEIIEAVDAAEIRIKSIEQARRAIRNPDYSQRLERITSQARQIITTIEEDPTRLSRARKFLKVYLDGTEKVAQGYAKSQNNQQGTTTNLDTDFNRVLDSIEQTFQEQQTKLLENNNFDLDVQIAVLEQQLKREGVF</sequence>
<name>A0A1T4W5M4_9GAMM</name>
<evidence type="ECO:0000313" key="3">
    <source>
        <dbReference type="Proteomes" id="UP000190460"/>
    </source>
</evidence>
<dbReference type="InterPro" id="IPR018770">
    <property type="entry name" value="ChloroindolylP_hydrolase"/>
</dbReference>
<dbReference type="Proteomes" id="UP000190460">
    <property type="component" value="Unassembled WGS sequence"/>
</dbReference>
<keyword evidence="3" id="KW-1185">Reference proteome</keyword>
<dbReference type="AlphaFoldDB" id="A0A1T4W5M4"/>
<feature type="transmembrane region" description="Helical" evidence="1">
    <location>
        <begin position="96"/>
        <end position="116"/>
    </location>
</feature>
<dbReference type="RefSeq" id="WP_078921613.1">
    <property type="nucleotide sequence ID" value="NZ_FUYB01000003.1"/>
</dbReference>
<gene>
    <name evidence="2" type="ORF">SAMN02745130_01139</name>
</gene>
<reference evidence="2 3" key="1">
    <citation type="submission" date="2017-02" db="EMBL/GenBank/DDBJ databases">
        <authorList>
            <person name="Peterson S.W."/>
        </authorList>
    </citation>
    <scope>NUCLEOTIDE SEQUENCE [LARGE SCALE GENOMIC DNA]</scope>
    <source>
        <strain evidence="2 3">ATCC 49788</strain>
    </source>
</reference>
<proteinExistence type="predicted"/>
<dbReference type="STRING" id="92487.SAMN02745130_01139"/>
<dbReference type="EMBL" id="FUYB01000003">
    <property type="protein sequence ID" value="SKA72614.1"/>
    <property type="molecule type" value="Genomic_DNA"/>
</dbReference>
<protein>
    <submittedName>
        <fullName evidence="2">5-bromo-4-chloroindolyl phosphate hydrolysis protein</fullName>
    </submittedName>
</protein>
<keyword evidence="1" id="KW-0472">Membrane</keyword>
<accession>A0A1T4W5M4</accession>
<feature type="transmembrane region" description="Helical" evidence="1">
    <location>
        <begin position="58"/>
        <end position="75"/>
    </location>
</feature>
<dbReference type="OrthoDB" id="6195606at2"/>
<feature type="transmembrane region" description="Helical" evidence="1">
    <location>
        <begin position="122"/>
        <end position="142"/>
    </location>
</feature>
<feature type="transmembrane region" description="Helical" evidence="1">
    <location>
        <begin position="33"/>
        <end position="52"/>
    </location>
</feature>
<keyword evidence="1" id="KW-0812">Transmembrane</keyword>
<evidence type="ECO:0000313" key="2">
    <source>
        <dbReference type="EMBL" id="SKA72614.1"/>
    </source>
</evidence>